<reference evidence="3" key="1">
    <citation type="submission" date="2022-12" db="EMBL/GenBank/DDBJ databases">
        <title>New Phytohabitans aurantiacus sp. RD004123 nov., an actinomycete isolated from soil.</title>
        <authorList>
            <person name="Triningsih D.W."/>
            <person name="Harunari E."/>
            <person name="Igarashi Y."/>
        </authorList>
    </citation>
    <scope>NUCLEOTIDE SEQUENCE</scope>
    <source>
        <strain evidence="3">RD004123</strain>
    </source>
</reference>
<organism evidence="3 4">
    <name type="scientific">Phytohabitans aurantiacus</name>
    <dbReference type="NCBI Taxonomy" id="3016789"/>
    <lineage>
        <taxon>Bacteria</taxon>
        <taxon>Bacillati</taxon>
        <taxon>Actinomycetota</taxon>
        <taxon>Actinomycetes</taxon>
        <taxon>Micromonosporales</taxon>
        <taxon>Micromonosporaceae</taxon>
    </lineage>
</organism>
<sequence length="481" mass="49566">MSETPDSAPGQGAGRTPVKRRVVIGVAIGLAATTALGTAAALSAAAPKSDTEGQVGISATSGTDGSGAPIPGATPTGTPGAPASATPSPTSTAAVAVGKCGRPAGAAPVAKVTEVKLGVRVTGYGQEGDTDPLPMAIAARPDGGSWLAWLGTNGKVYLGKLGCDDKLVGTPTSFTGINLQDVQADANGGVVLLTRRGNCGDGPLCGGSSSPCNTMHMIRFDNSGKQVWERQVTNLSGSRQGYDDGARFVWWYQHHGRLASDGKTYAAYFGVAITVKNGNCVDIHEGDRMQVVNANGSLASGHRDSFEVGCSHSWTSRIVWDPRTKHYAMVCATDNNCRIAQPDPYRSVAAGTCDGTLFGGDLVLAKGKGYWTAWSQGGKARLEHFTTGASDKTVSTGASTSHPHLVSYGTGRMLLAWQSGSSIAAQVYDAGSGKTVGGKLTINVKDHNYQAFKAYPDGSVAYPAAGSTNTSIRIARVQPMR</sequence>
<feature type="transmembrane region" description="Helical" evidence="2">
    <location>
        <begin position="22"/>
        <end position="42"/>
    </location>
</feature>
<keyword evidence="2" id="KW-0812">Transmembrane</keyword>
<dbReference type="RefSeq" id="WP_281893934.1">
    <property type="nucleotide sequence ID" value="NZ_BSDI01000007.1"/>
</dbReference>
<proteinExistence type="predicted"/>
<accession>A0ABQ5QS25</accession>
<comment type="caution">
    <text evidence="3">The sequence shown here is derived from an EMBL/GenBank/DDBJ whole genome shotgun (WGS) entry which is preliminary data.</text>
</comment>
<evidence type="ECO:0000313" key="3">
    <source>
        <dbReference type="EMBL" id="GLH96672.1"/>
    </source>
</evidence>
<name>A0ABQ5QS25_9ACTN</name>
<dbReference type="PROSITE" id="PS51318">
    <property type="entry name" value="TAT"/>
    <property type="match status" value="1"/>
</dbReference>
<dbReference type="Proteomes" id="UP001144280">
    <property type="component" value="Unassembled WGS sequence"/>
</dbReference>
<feature type="compositionally biased region" description="Low complexity" evidence="1">
    <location>
        <begin position="66"/>
        <end position="93"/>
    </location>
</feature>
<protein>
    <recommendedName>
        <fullName evidence="5">Ricin B lectin domain-containing protein</fullName>
    </recommendedName>
</protein>
<evidence type="ECO:0008006" key="5">
    <source>
        <dbReference type="Google" id="ProtNLM"/>
    </source>
</evidence>
<keyword evidence="4" id="KW-1185">Reference proteome</keyword>
<gene>
    <name evidence="3" type="ORF">Pa4123_19460</name>
</gene>
<dbReference type="InterPro" id="IPR006311">
    <property type="entry name" value="TAT_signal"/>
</dbReference>
<evidence type="ECO:0000256" key="2">
    <source>
        <dbReference type="SAM" id="Phobius"/>
    </source>
</evidence>
<feature type="region of interest" description="Disordered" evidence="1">
    <location>
        <begin position="44"/>
        <end position="93"/>
    </location>
</feature>
<keyword evidence="2" id="KW-0472">Membrane</keyword>
<keyword evidence="2" id="KW-1133">Transmembrane helix</keyword>
<evidence type="ECO:0000313" key="4">
    <source>
        <dbReference type="Proteomes" id="UP001144280"/>
    </source>
</evidence>
<dbReference type="EMBL" id="BSDI01000007">
    <property type="protein sequence ID" value="GLH96672.1"/>
    <property type="molecule type" value="Genomic_DNA"/>
</dbReference>
<evidence type="ECO:0000256" key="1">
    <source>
        <dbReference type="SAM" id="MobiDB-lite"/>
    </source>
</evidence>